<evidence type="ECO:0000313" key="2">
    <source>
        <dbReference type="EMBL" id="XBQ22245.1"/>
    </source>
</evidence>
<feature type="chain" id="PRO_5043605161" evidence="1">
    <location>
        <begin position="22"/>
        <end position="118"/>
    </location>
</feature>
<feature type="signal peptide" evidence="1">
    <location>
        <begin position="1"/>
        <end position="21"/>
    </location>
</feature>
<dbReference type="EMBL" id="CP157804">
    <property type="protein sequence ID" value="XBQ22245.1"/>
    <property type="molecule type" value="Genomic_DNA"/>
</dbReference>
<dbReference type="InterPro" id="IPR025347">
    <property type="entry name" value="DUF4251"/>
</dbReference>
<proteinExistence type="predicted"/>
<reference evidence="2" key="1">
    <citation type="submission" date="2024-05" db="EMBL/GenBank/DDBJ databases">
        <title>Draft Genome Sequences of Flagellimonas sp. MMG031 and Marinobacter sp. MMG032 Isolated from the dinoflagellate Symbiodinium pilosum.</title>
        <authorList>
            <person name="Shikuma N.J."/>
            <person name="Farrell M.V."/>
        </authorList>
    </citation>
    <scope>NUCLEOTIDE SEQUENCE</scope>
    <source>
        <strain evidence="2">MMG031</strain>
    </source>
</reference>
<accession>A0AAU7MVE2</accession>
<gene>
    <name evidence="2" type="ORF">ABNE31_11605</name>
</gene>
<dbReference type="Pfam" id="PF14059">
    <property type="entry name" value="DUF4251"/>
    <property type="match status" value="1"/>
</dbReference>
<protein>
    <submittedName>
        <fullName evidence="2">DUF4251 domain-containing protein</fullName>
    </submittedName>
</protein>
<sequence>MMKTTAKIGAFMLLLMTLACASNKNSATPEEIAALDDMIENRNFEIQALWAQPMPSQGMNNITNAGLLPFGSTANRIDITTTGGYFRMVGDTVKANLPYFGERQIGGHYNPKKGGNPV</sequence>
<name>A0AAU7MVE2_9FLAO</name>
<dbReference type="PROSITE" id="PS51257">
    <property type="entry name" value="PROKAR_LIPOPROTEIN"/>
    <property type="match status" value="1"/>
</dbReference>
<evidence type="ECO:0000256" key="1">
    <source>
        <dbReference type="SAM" id="SignalP"/>
    </source>
</evidence>
<dbReference type="AlphaFoldDB" id="A0AAU7MVE2"/>
<organism evidence="2">
    <name type="scientific">Flagellimonas sp. MMG031</name>
    <dbReference type="NCBI Taxonomy" id="3158549"/>
    <lineage>
        <taxon>Bacteria</taxon>
        <taxon>Pseudomonadati</taxon>
        <taxon>Bacteroidota</taxon>
        <taxon>Flavobacteriia</taxon>
        <taxon>Flavobacteriales</taxon>
        <taxon>Flavobacteriaceae</taxon>
        <taxon>Flagellimonas</taxon>
    </lineage>
</organism>
<dbReference type="KEGG" id="fld:ABNE31_11605"/>
<keyword evidence="1" id="KW-0732">Signal</keyword>
<dbReference type="RefSeq" id="WP_349351252.1">
    <property type="nucleotide sequence ID" value="NZ_CP157804.1"/>
</dbReference>